<sequence length="367" mass="39745">MLPEADAGGPSSSAYGNVFCSSSSSGAAGSVSAGASASGSPAAGSCACGRGGSGSRNRFLRSSPFSMSFRFTPSVANTGEQRYPFEMSLLNRIRWKIAITLDDPSSSTLARYISSMIIVVIAISIVNFAVGSVDTGPCRWDPAFKLGAGVFKCDGVRIESHDGTYWIEAACIFIFSAEYLIRVLCCGVTMPLWRFVISPLNMLDLVAILPWYVTRIIEAVMPGDSMDSIQNVLGVLRIVRLTRILRVFKASKSMKMMLVLGRTLQRSTSILSILLFSSICMMVLFGALIVVTEEGVYNPHLQQYVRDSGSISPFFSMGNAMYWCMTTMTTVGYGDYYPETPGGSVVGVMCMVRSRPPDVWFTHCSVA</sequence>
<dbReference type="GO" id="GO:0005249">
    <property type="term" value="F:voltage-gated potassium channel activity"/>
    <property type="evidence" value="ECO:0007669"/>
    <property type="project" value="InterPro"/>
</dbReference>
<feature type="transmembrane region" description="Helical" evidence="12">
    <location>
        <begin position="228"/>
        <end position="248"/>
    </location>
</feature>
<evidence type="ECO:0000256" key="10">
    <source>
        <dbReference type="ARBA" id="ARBA00023136"/>
    </source>
</evidence>
<evidence type="ECO:0000256" key="5">
    <source>
        <dbReference type="ARBA" id="ARBA00022826"/>
    </source>
</evidence>
<keyword evidence="3" id="KW-0633">Potassium transport</keyword>
<keyword evidence="10 12" id="KW-0472">Membrane</keyword>
<dbReference type="InterPro" id="IPR027359">
    <property type="entry name" value="Volt_channel_dom_sf"/>
</dbReference>
<feature type="transmembrane region" description="Helical" evidence="12">
    <location>
        <begin position="269"/>
        <end position="291"/>
    </location>
</feature>
<comment type="subcellular location">
    <subcellularLocation>
        <location evidence="1">Membrane</location>
        <topology evidence="1">Multi-pass membrane protein</topology>
    </subcellularLocation>
</comment>
<accession>A0A7S2IEA9</accession>
<dbReference type="Gene3D" id="1.10.287.70">
    <property type="match status" value="1"/>
</dbReference>
<keyword evidence="11" id="KW-0407">Ion channel</keyword>
<keyword evidence="6" id="KW-0851">Voltage-gated channel</keyword>
<keyword evidence="9" id="KW-0406">Ion transport</keyword>
<keyword evidence="7" id="KW-0630">Potassium</keyword>
<evidence type="ECO:0000256" key="7">
    <source>
        <dbReference type="ARBA" id="ARBA00022958"/>
    </source>
</evidence>
<dbReference type="PANTHER" id="PTHR11537:SF254">
    <property type="entry name" value="POTASSIUM VOLTAGE-GATED CHANNEL PROTEIN SHAB"/>
    <property type="match status" value="1"/>
</dbReference>
<name>A0A7S2IEA9_9EUKA</name>
<feature type="transmembrane region" description="Helical" evidence="12">
    <location>
        <begin position="192"/>
        <end position="213"/>
    </location>
</feature>
<evidence type="ECO:0000256" key="8">
    <source>
        <dbReference type="ARBA" id="ARBA00022989"/>
    </source>
</evidence>
<feature type="domain" description="Ion transport" evidence="13">
    <location>
        <begin position="111"/>
        <end position="351"/>
    </location>
</feature>
<dbReference type="Gene3D" id="1.20.120.350">
    <property type="entry name" value="Voltage-gated potassium channels. Chain C"/>
    <property type="match status" value="1"/>
</dbReference>
<evidence type="ECO:0000313" key="14">
    <source>
        <dbReference type="EMBL" id="CAD9516411.1"/>
    </source>
</evidence>
<dbReference type="SUPFAM" id="SSF81324">
    <property type="entry name" value="Voltage-gated potassium channels"/>
    <property type="match status" value="1"/>
</dbReference>
<evidence type="ECO:0000256" key="1">
    <source>
        <dbReference type="ARBA" id="ARBA00004141"/>
    </source>
</evidence>
<evidence type="ECO:0000256" key="11">
    <source>
        <dbReference type="ARBA" id="ARBA00023303"/>
    </source>
</evidence>
<dbReference type="Pfam" id="PF00520">
    <property type="entry name" value="Ion_trans"/>
    <property type="match status" value="1"/>
</dbReference>
<feature type="transmembrane region" description="Helical" evidence="12">
    <location>
        <begin position="109"/>
        <end position="130"/>
    </location>
</feature>
<protein>
    <recommendedName>
        <fullName evidence="13">Ion transport domain-containing protein</fullName>
    </recommendedName>
</protein>
<dbReference type="PANTHER" id="PTHR11537">
    <property type="entry name" value="VOLTAGE-GATED POTASSIUM CHANNEL"/>
    <property type="match status" value="1"/>
</dbReference>
<evidence type="ECO:0000256" key="2">
    <source>
        <dbReference type="ARBA" id="ARBA00022448"/>
    </source>
</evidence>
<dbReference type="PRINTS" id="PR00169">
    <property type="entry name" value="KCHANNEL"/>
</dbReference>
<dbReference type="AlphaFoldDB" id="A0A7S2IEA9"/>
<keyword evidence="5" id="KW-0631">Potassium channel</keyword>
<keyword evidence="4 12" id="KW-0812">Transmembrane</keyword>
<evidence type="ECO:0000256" key="3">
    <source>
        <dbReference type="ARBA" id="ARBA00022538"/>
    </source>
</evidence>
<dbReference type="GO" id="GO:0001508">
    <property type="term" value="P:action potential"/>
    <property type="evidence" value="ECO:0007669"/>
    <property type="project" value="TreeGrafter"/>
</dbReference>
<evidence type="ECO:0000259" key="13">
    <source>
        <dbReference type="Pfam" id="PF00520"/>
    </source>
</evidence>
<feature type="transmembrane region" description="Helical" evidence="12">
    <location>
        <begin position="165"/>
        <end position="185"/>
    </location>
</feature>
<organism evidence="14">
    <name type="scientific">Haptolina brevifila</name>
    <dbReference type="NCBI Taxonomy" id="156173"/>
    <lineage>
        <taxon>Eukaryota</taxon>
        <taxon>Haptista</taxon>
        <taxon>Haptophyta</taxon>
        <taxon>Prymnesiophyceae</taxon>
        <taxon>Prymnesiales</taxon>
        <taxon>Prymnesiaceae</taxon>
        <taxon>Haptolina</taxon>
    </lineage>
</organism>
<reference evidence="14" key="1">
    <citation type="submission" date="2021-01" db="EMBL/GenBank/DDBJ databases">
        <authorList>
            <person name="Corre E."/>
            <person name="Pelletier E."/>
            <person name="Niang G."/>
            <person name="Scheremetjew M."/>
            <person name="Finn R."/>
            <person name="Kale V."/>
            <person name="Holt S."/>
            <person name="Cochrane G."/>
            <person name="Meng A."/>
            <person name="Brown T."/>
            <person name="Cohen L."/>
        </authorList>
    </citation>
    <scope>NUCLEOTIDE SEQUENCE</scope>
    <source>
        <strain evidence="14">UTEX LB 985</strain>
    </source>
</reference>
<gene>
    <name evidence="14" type="ORF">CBRE1094_LOCUS33228</name>
</gene>
<dbReference type="GO" id="GO:0008076">
    <property type="term" value="C:voltage-gated potassium channel complex"/>
    <property type="evidence" value="ECO:0007669"/>
    <property type="project" value="InterPro"/>
</dbReference>
<evidence type="ECO:0000256" key="6">
    <source>
        <dbReference type="ARBA" id="ARBA00022882"/>
    </source>
</evidence>
<keyword evidence="8 12" id="KW-1133">Transmembrane helix</keyword>
<dbReference type="EMBL" id="HBGU01061137">
    <property type="protein sequence ID" value="CAD9516411.1"/>
    <property type="molecule type" value="Transcribed_RNA"/>
</dbReference>
<keyword evidence="2" id="KW-0813">Transport</keyword>
<dbReference type="InterPro" id="IPR005821">
    <property type="entry name" value="Ion_trans_dom"/>
</dbReference>
<evidence type="ECO:0000256" key="9">
    <source>
        <dbReference type="ARBA" id="ARBA00023065"/>
    </source>
</evidence>
<dbReference type="InterPro" id="IPR028325">
    <property type="entry name" value="VG_K_chnl"/>
</dbReference>
<evidence type="ECO:0000256" key="12">
    <source>
        <dbReference type="SAM" id="Phobius"/>
    </source>
</evidence>
<proteinExistence type="predicted"/>
<evidence type="ECO:0000256" key="4">
    <source>
        <dbReference type="ARBA" id="ARBA00022692"/>
    </source>
</evidence>